<keyword evidence="3" id="KW-0804">Transcription</keyword>
<feature type="domain" description="HTH merR-type" evidence="4">
    <location>
        <begin position="1"/>
        <end position="70"/>
    </location>
</feature>
<evidence type="ECO:0000256" key="1">
    <source>
        <dbReference type="ARBA" id="ARBA00023015"/>
    </source>
</evidence>
<reference evidence="5 6" key="1">
    <citation type="submission" date="2018-11" db="EMBL/GenBank/DDBJ databases">
        <title>Gemmobacter sp. nov., YIM 102744-1 draft genome.</title>
        <authorList>
            <person name="Li G."/>
            <person name="Jiang Y."/>
        </authorList>
    </citation>
    <scope>NUCLEOTIDE SEQUENCE [LARGE SCALE GENOMIC DNA]</scope>
    <source>
        <strain evidence="5 6">YIM 102744-1</strain>
    </source>
</reference>
<dbReference type="InterPro" id="IPR009061">
    <property type="entry name" value="DNA-bd_dom_put_sf"/>
</dbReference>
<dbReference type="SUPFAM" id="SSF46955">
    <property type="entry name" value="Putative DNA-binding domain"/>
    <property type="match status" value="1"/>
</dbReference>
<dbReference type="OrthoDB" id="9802944at2"/>
<accession>A0A3P3DJV3</accession>
<gene>
    <name evidence="5" type="ORF">EG244_10475</name>
</gene>
<dbReference type="Proteomes" id="UP000282125">
    <property type="component" value="Unassembled WGS sequence"/>
</dbReference>
<dbReference type="InterPro" id="IPR047057">
    <property type="entry name" value="MerR_fam"/>
</dbReference>
<evidence type="ECO:0000313" key="5">
    <source>
        <dbReference type="EMBL" id="RRH74501.1"/>
    </source>
</evidence>
<dbReference type="InterPro" id="IPR015358">
    <property type="entry name" value="Tscrpt_reg_MerR_DNA-bd"/>
</dbReference>
<dbReference type="EMBL" id="RRAZ01000013">
    <property type="protein sequence ID" value="RRH74501.1"/>
    <property type="molecule type" value="Genomic_DNA"/>
</dbReference>
<dbReference type="Gene3D" id="1.10.1660.10">
    <property type="match status" value="1"/>
</dbReference>
<evidence type="ECO:0000256" key="2">
    <source>
        <dbReference type="ARBA" id="ARBA00023125"/>
    </source>
</evidence>
<keyword evidence="2" id="KW-0238">DNA-binding</keyword>
<dbReference type="Pfam" id="PF00376">
    <property type="entry name" value="MerR"/>
    <property type="match status" value="1"/>
</dbReference>
<protein>
    <submittedName>
        <fullName evidence="5">MerR family transcriptional regulator</fullName>
    </submittedName>
</protein>
<dbReference type="Pfam" id="PF09278">
    <property type="entry name" value="MerR-DNA-bind"/>
    <property type="match status" value="1"/>
</dbReference>
<dbReference type="GO" id="GO:0003677">
    <property type="term" value="F:DNA binding"/>
    <property type="evidence" value="ECO:0007669"/>
    <property type="project" value="UniProtKB-KW"/>
</dbReference>
<dbReference type="SMART" id="SM00422">
    <property type="entry name" value="HTH_MERR"/>
    <property type="match status" value="1"/>
</dbReference>
<dbReference type="AlphaFoldDB" id="A0A3P3DJV3"/>
<organism evidence="5 6">
    <name type="scientific">Falsigemmobacter faecalis</name>
    <dbReference type="NCBI Taxonomy" id="2488730"/>
    <lineage>
        <taxon>Bacteria</taxon>
        <taxon>Pseudomonadati</taxon>
        <taxon>Pseudomonadota</taxon>
        <taxon>Alphaproteobacteria</taxon>
        <taxon>Rhodobacterales</taxon>
        <taxon>Paracoccaceae</taxon>
        <taxon>Falsigemmobacter</taxon>
    </lineage>
</organism>
<proteinExistence type="predicted"/>
<dbReference type="InterPro" id="IPR000551">
    <property type="entry name" value="MerR-type_HTH_dom"/>
</dbReference>
<keyword evidence="1" id="KW-0805">Transcription regulation</keyword>
<evidence type="ECO:0000256" key="3">
    <source>
        <dbReference type="ARBA" id="ARBA00023163"/>
    </source>
</evidence>
<dbReference type="PRINTS" id="PR00040">
    <property type="entry name" value="HTHMERR"/>
</dbReference>
<sequence length="152" mass="16710">MLTIGKLGEAAGVKVPTIRYYEQIGLLPEAERSSGNQRLYGRKAMERLAFIRHARDLGFTLEAIRDLLSLSDKPDQSCAAADAIARSQLVEVESRLARLTALKAELERMVLQCAGGKIADCRVIEVLGDHSLCATDHSRPETTVHDHKSLDV</sequence>
<evidence type="ECO:0000313" key="6">
    <source>
        <dbReference type="Proteomes" id="UP000282125"/>
    </source>
</evidence>
<dbReference type="PROSITE" id="PS50937">
    <property type="entry name" value="HTH_MERR_2"/>
    <property type="match status" value="1"/>
</dbReference>
<dbReference type="PANTHER" id="PTHR30204">
    <property type="entry name" value="REDOX-CYCLING DRUG-SENSING TRANSCRIPTIONAL ACTIVATOR SOXR"/>
    <property type="match status" value="1"/>
</dbReference>
<comment type="caution">
    <text evidence="5">The sequence shown here is derived from an EMBL/GenBank/DDBJ whole genome shotgun (WGS) entry which is preliminary data.</text>
</comment>
<keyword evidence="6" id="KW-1185">Reference proteome</keyword>
<dbReference type="CDD" id="cd04785">
    <property type="entry name" value="HTH_CadR-PbrR-like"/>
    <property type="match status" value="1"/>
</dbReference>
<evidence type="ECO:0000259" key="4">
    <source>
        <dbReference type="PROSITE" id="PS50937"/>
    </source>
</evidence>
<name>A0A3P3DJV3_9RHOB</name>
<dbReference type="RefSeq" id="WP_124964956.1">
    <property type="nucleotide sequence ID" value="NZ_RRAZ01000013.1"/>
</dbReference>
<dbReference type="GO" id="GO:0003700">
    <property type="term" value="F:DNA-binding transcription factor activity"/>
    <property type="evidence" value="ECO:0007669"/>
    <property type="project" value="InterPro"/>
</dbReference>
<dbReference type="PANTHER" id="PTHR30204:SF92">
    <property type="entry name" value="HTH-TYPE TRANSCRIPTIONAL REGULATOR ZNTR"/>
    <property type="match status" value="1"/>
</dbReference>